<dbReference type="InterPro" id="IPR004326">
    <property type="entry name" value="Mlo"/>
</dbReference>
<evidence type="ECO:0000256" key="2">
    <source>
        <dbReference type="ARBA" id="ARBA00006574"/>
    </source>
</evidence>
<sequence>MAEEHHGNDELSMLESSPAVIAVIMVFFLLVTTGLDAALRATRRALRRRRKLGLLAAVNHLSSELMLLAVASLVLTAVEPRLEHLCLPTKGTMRPWLIHVHGCACCLTRTAGVSECFLRDRECPATFADQCHALEDQAHAVVGGGRLIDGTIDRLRHHNDTVAAAAGGGRALLQAGEAAGGGGGEGGAGAAAQCDGFARTVWPECGNREGYAPVVTSETVEQIHMFLFVVTCVHILVSAAVLLLSTLKLRVWRRMAGPDGADECVLRARAARRLLAAGLPLPADGDIELPAQLVRRVESRRAKGEGGGAAAGAAAGASGGAAEGAAVRTGAIQLADVEAGARGAVLAGGGGNAAAAGAASRRAQPPPPSSYAPSDGGSGSGEEEEEEEQEKNGGKRGAGGEGSEGGDSEGEGADWAAAEALSHHPTLRLYSSRHWAGRPERLQGAAAWLHEALFVFMRQFSALTVTAREYSVLRACFYFGHGEGLGDFQGEIFHPYLTECVERDGAAVVGLGLATWGAIIVFVLLSSAIGWCAWLFSVAAGVLLALVNTYLMTLVRYATRGGAVRVLVSPPSWRRVNAALLPLIKLLLFCCSFVVSNSLFFAAFFGPQSCFFSRTGFQRGNPVPFWVVMIADLGMALSLGLVTLPTYALLAHSATLSRGVYRQKRAASIARAAAEAAAARAVEGG</sequence>
<proteinExistence type="inferred from homology"/>
<organism evidence="10 11">
    <name type="scientific">Raphidocelis subcapitata</name>
    <dbReference type="NCBI Taxonomy" id="307507"/>
    <lineage>
        <taxon>Eukaryota</taxon>
        <taxon>Viridiplantae</taxon>
        <taxon>Chlorophyta</taxon>
        <taxon>core chlorophytes</taxon>
        <taxon>Chlorophyceae</taxon>
        <taxon>CS clade</taxon>
        <taxon>Sphaeropleales</taxon>
        <taxon>Selenastraceae</taxon>
        <taxon>Raphidocelis</taxon>
    </lineage>
</organism>
<comment type="caution">
    <text evidence="10">The sequence shown here is derived from an EMBL/GenBank/DDBJ whole genome shotgun (WGS) entry which is preliminary data.</text>
</comment>
<evidence type="ECO:0008006" key="12">
    <source>
        <dbReference type="Google" id="ProtNLM"/>
    </source>
</evidence>
<dbReference type="AlphaFoldDB" id="A0A2V0P690"/>
<evidence type="ECO:0000256" key="4">
    <source>
        <dbReference type="ARBA" id="ARBA00022821"/>
    </source>
</evidence>
<keyword evidence="5 9" id="KW-1133">Transmembrane helix</keyword>
<evidence type="ECO:0000256" key="7">
    <source>
        <dbReference type="ARBA" id="ARBA00023265"/>
    </source>
</evidence>
<keyword evidence="7" id="KW-0568">Pathogenesis-related protein</keyword>
<feature type="transmembrane region" description="Helical" evidence="9">
    <location>
        <begin position="579"/>
        <end position="605"/>
    </location>
</feature>
<feature type="transmembrane region" description="Helical" evidence="9">
    <location>
        <begin position="625"/>
        <end position="650"/>
    </location>
</feature>
<keyword evidence="6 9" id="KW-0472">Membrane</keyword>
<feature type="transmembrane region" description="Helical" evidence="9">
    <location>
        <begin position="535"/>
        <end position="558"/>
    </location>
</feature>
<feature type="compositionally biased region" description="Low complexity" evidence="8">
    <location>
        <begin position="353"/>
        <end position="363"/>
    </location>
</feature>
<accession>A0A2V0P690</accession>
<keyword evidence="3 9" id="KW-0812">Transmembrane</keyword>
<feature type="transmembrane region" description="Helical" evidence="9">
    <location>
        <begin position="52"/>
        <end position="75"/>
    </location>
</feature>
<evidence type="ECO:0000256" key="9">
    <source>
        <dbReference type="SAM" id="Phobius"/>
    </source>
</evidence>
<feature type="transmembrane region" description="Helical" evidence="9">
    <location>
        <begin position="506"/>
        <end position="529"/>
    </location>
</feature>
<evidence type="ECO:0000256" key="1">
    <source>
        <dbReference type="ARBA" id="ARBA00004141"/>
    </source>
</evidence>
<evidence type="ECO:0000256" key="8">
    <source>
        <dbReference type="SAM" id="MobiDB-lite"/>
    </source>
</evidence>
<dbReference type="PANTHER" id="PTHR31942">
    <property type="entry name" value="MLO-LIKE PROTEIN 1"/>
    <property type="match status" value="1"/>
</dbReference>
<dbReference type="Pfam" id="PF03094">
    <property type="entry name" value="Mlo"/>
    <property type="match status" value="3"/>
</dbReference>
<protein>
    <recommendedName>
        <fullName evidence="12">MLO-like protein</fullName>
    </recommendedName>
</protein>
<dbReference type="STRING" id="307507.A0A2V0P690"/>
<evidence type="ECO:0000313" key="11">
    <source>
        <dbReference type="Proteomes" id="UP000247498"/>
    </source>
</evidence>
<feature type="transmembrane region" description="Helical" evidence="9">
    <location>
        <begin position="223"/>
        <end position="245"/>
    </location>
</feature>
<evidence type="ECO:0000256" key="3">
    <source>
        <dbReference type="ARBA" id="ARBA00022692"/>
    </source>
</evidence>
<dbReference type="PANTHER" id="PTHR31942:SF52">
    <property type="entry name" value="MLO-LIKE PROTEIN 1"/>
    <property type="match status" value="1"/>
</dbReference>
<dbReference type="GO" id="GO:0006952">
    <property type="term" value="P:defense response"/>
    <property type="evidence" value="ECO:0007669"/>
    <property type="project" value="UniProtKB-KW"/>
</dbReference>
<comment type="similarity">
    <text evidence="2">Belongs to the MLO family.</text>
</comment>
<evidence type="ECO:0000256" key="6">
    <source>
        <dbReference type="ARBA" id="ARBA00023136"/>
    </source>
</evidence>
<evidence type="ECO:0000256" key="5">
    <source>
        <dbReference type="ARBA" id="ARBA00022989"/>
    </source>
</evidence>
<feature type="region of interest" description="Disordered" evidence="8">
    <location>
        <begin position="350"/>
        <end position="412"/>
    </location>
</feature>
<reference evidence="10 11" key="1">
    <citation type="journal article" date="2018" name="Sci. Rep.">
        <title>Raphidocelis subcapitata (=Pseudokirchneriella subcapitata) provides an insight into genome evolution and environmental adaptations in the Sphaeropleales.</title>
        <authorList>
            <person name="Suzuki S."/>
            <person name="Yamaguchi H."/>
            <person name="Nakajima N."/>
            <person name="Kawachi M."/>
        </authorList>
    </citation>
    <scope>NUCLEOTIDE SEQUENCE [LARGE SCALE GENOMIC DNA]</scope>
    <source>
        <strain evidence="10 11">NIES-35</strain>
    </source>
</reference>
<name>A0A2V0P690_9CHLO</name>
<feature type="transmembrane region" description="Helical" evidence="9">
    <location>
        <begin position="20"/>
        <end position="40"/>
    </location>
</feature>
<dbReference type="OrthoDB" id="1388414at2759"/>
<dbReference type="GO" id="GO:0016020">
    <property type="term" value="C:membrane"/>
    <property type="evidence" value="ECO:0007669"/>
    <property type="project" value="UniProtKB-SubCell"/>
</dbReference>
<dbReference type="EMBL" id="BDRX01000063">
    <property type="protein sequence ID" value="GBF95378.1"/>
    <property type="molecule type" value="Genomic_DNA"/>
</dbReference>
<keyword evidence="4" id="KW-0611">Plant defense</keyword>
<comment type="subcellular location">
    <subcellularLocation>
        <location evidence="1">Membrane</location>
        <topology evidence="1">Multi-pass membrane protein</topology>
    </subcellularLocation>
</comment>
<gene>
    <name evidence="10" type="ORF">Rsub_07806</name>
</gene>
<dbReference type="Proteomes" id="UP000247498">
    <property type="component" value="Unassembled WGS sequence"/>
</dbReference>
<dbReference type="InParanoid" id="A0A2V0P690"/>
<evidence type="ECO:0000313" key="10">
    <source>
        <dbReference type="EMBL" id="GBF95378.1"/>
    </source>
</evidence>
<keyword evidence="11" id="KW-1185">Reference proteome</keyword>